<feature type="domain" description="HTH luxR-type" evidence="6">
    <location>
        <begin position="491"/>
        <end position="556"/>
    </location>
</feature>
<keyword evidence="5" id="KW-0472">Membrane</keyword>
<name>A0A7X2TPT7_9FIRM</name>
<dbReference type="Pfam" id="PF00196">
    <property type="entry name" value="GerE"/>
    <property type="match status" value="1"/>
</dbReference>
<dbReference type="InterPro" id="IPR016032">
    <property type="entry name" value="Sig_transdc_resp-reg_C-effctor"/>
</dbReference>
<accession>A0A7X2TPT7</accession>
<sequence length="561" mass="63746">MTFSSFFRHNPEENSELTRKRNSLRYKLFRYMFLLAVLLIAAFLIGLSVISTAFRRQSSFRSALQMQMAVFSDDLSSEFDTLHVWGLQMSQSVTEQIRKYLNASHMSFSEINDSETSLAALQESVFAALKEKLLQTDSSGVFLLLDATVNTALPGADSSRSGLYIRKSSPADSGTELLLYHGVPEIGKKSGVMPHRKWKLEFQTQNLPGYTEWKKSAVPGSCSFSDIFVLPGTSDKVLLMLFPLFSADGTFLGVCGFEMNDSFFRNKMAQPTTLSHLTCILADIHTAPEGQPSGILQIEAGQSMSCGSTDGYYLAPAGTLTVTKSLSDRRVLCSDRITSYLGITEKVKLAGQNERFRAYVLIPRRDYRQMFFQEGAEVVLIFIFLLCFALFCCRYFSRRFLTPVLNSLEQLKNRQKTNPEEMIPEIEELFTLLSEMERDREAETSALENEIEDARTELSRINKEYDDARRELSRLVYSRKKEVDPENYQQFLSGLKTLTQTEKKIFLLYLSGKGTKEIMEEKNIKESTLRYHNRNIYSKLGINSLKQLLRYAAIMNGEGSD</sequence>
<keyword evidence="2" id="KW-0238">DNA-binding</keyword>
<reference evidence="7 8" key="1">
    <citation type="submission" date="2019-08" db="EMBL/GenBank/DDBJ databases">
        <title>In-depth cultivation of the pig gut microbiome towards novel bacterial diversity and tailored functional studies.</title>
        <authorList>
            <person name="Wylensek D."/>
            <person name="Hitch T.C.A."/>
            <person name="Clavel T."/>
        </authorList>
    </citation>
    <scope>NUCLEOTIDE SEQUENCE [LARGE SCALE GENOMIC DNA]</scope>
    <source>
        <strain evidence="7 8">Oil+RF-744-WCA-WT-13</strain>
    </source>
</reference>
<feature type="transmembrane region" description="Helical" evidence="5">
    <location>
        <begin position="378"/>
        <end position="397"/>
    </location>
</feature>
<evidence type="ECO:0000256" key="1">
    <source>
        <dbReference type="ARBA" id="ARBA00023015"/>
    </source>
</evidence>
<dbReference type="PRINTS" id="PR00038">
    <property type="entry name" value="HTHLUXR"/>
</dbReference>
<keyword evidence="5" id="KW-1133">Transmembrane helix</keyword>
<protein>
    <recommendedName>
        <fullName evidence="6">HTH luxR-type domain-containing protein</fullName>
    </recommendedName>
</protein>
<keyword evidence="1" id="KW-0805">Transcription regulation</keyword>
<evidence type="ECO:0000313" key="7">
    <source>
        <dbReference type="EMBL" id="MST82343.1"/>
    </source>
</evidence>
<dbReference type="Gene3D" id="1.10.10.10">
    <property type="entry name" value="Winged helix-like DNA-binding domain superfamily/Winged helix DNA-binding domain"/>
    <property type="match status" value="1"/>
</dbReference>
<dbReference type="AlphaFoldDB" id="A0A7X2TPT7"/>
<gene>
    <name evidence="7" type="ORF">FYJ60_08450</name>
</gene>
<organism evidence="7 8">
    <name type="scientific">Bilifractor porci</name>
    <dbReference type="NCBI Taxonomy" id="2606636"/>
    <lineage>
        <taxon>Bacteria</taxon>
        <taxon>Bacillati</taxon>
        <taxon>Bacillota</taxon>
        <taxon>Clostridia</taxon>
        <taxon>Lachnospirales</taxon>
        <taxon>Lachnospiraceae</taxon>
        <taxon>Bilifractor</taxon>
    </lineage>
</organism>
<evidence type="ECO:0000259" key="6">
    <source>
        <dbReference type="PROSITE" id="PS50043"/>
    </source>
</evidence>
<comment type="caution">
    <text evidence="7">The sequence shown here is derived from an EMBL/GenBank/DDBJ whole genome shotgun (WGS) entry which is preliminary data.</text>
</comment>
<evidence type="ECO:0000313" key="8">
    <source>
        <dbReference type="Proteomes" id="UP000466864"/>
    </source>
</evidence>
<dbReference type="PROSITE" id="PS50043">
    <property type="entry name" value="HTH_LUXR_2"/>
    <property type="match status" value="1"/>
</dbReference>
<dbReference type="CDD" id="cd06170">
    <property type="entry name" value="LuxR_C_like"/>
    <property type="match status" value="1"/>
</dbReference>
<evidence type="ECO:0000256" key="4">
    <source>
        <dbReference type="SAM" id="Coils"/>
    </source>
</evidence>
<evidence type="ECO:0000256" key="2">
    <source>
        <dbReference type="ARBA" id="ARBA00023125"/>
    </source>
</evidence>
<dbReference type="Proteomes" id="UP000466864">
    <property type="component" value="Unassembled WGS sequence"/>
</dbReference>
<dbReference type="PANTHER" id="PTHR44688">
    <property type="entry name" value="DNA-BINDING TRANSCRIPTIONAL ACTIVATOR DEVR_DOSR"/>
    <property type="match status" value="1"/>
</dbReference>
<dbReference type="SMART" id="SM00421">
    <property type="entry name" value="HTH_LUXR"/>
    <property type="match status" value="1"/>
</dbReference>
<dbReference type="EMBL" id="VUMV01000005">
    <property type="protein sequence ID" value="MST82343.1"/>
    <property type="molecule type" value="Genomic_DNA"/>
</dbReference>
<keyword evidence="4" id="KW-0175">Coiled coil</keyword>
<dbReference type="InterPro" id="IPR000792">
    <property type="entry name" value="Tscrpt_reg_LuxR_C"/>
</dbReference>
<evidence type="ECO:0000256" key="5">
    <source>
        <dbReference type="SAM" id="Phobius"/>
    </source>
</evidence>
<dbReference type="SUPFAM" id="SSF46894">
    <property type="entry name" value="C-terminal effector domain of the bipartite response regulators"/>
    <property type="match status" value="1"/>
</dbReference>
<proteinExistence type="predicted"/>
<dbReference type="PANTHER" id="PTHR44688:SF16">
    <property type="entry name" value="DNA-BINDING TRANSCRIPTIONAL ACTIVATOR DEVR_DOSR"/>
    <property type="match status" value="1"/>
</dbReference>
<keyword evidence="8" id="KW-1185">Reference proteome</keyword>
<dbReference type="InterPro" id="IPR036388">
    <property type="entry name" value="WH-like_DNA-bd_sf"/>
</dbReference>
<feature type="coiled-coil region" evidence="4">
    <location>
        <begin position="433"/>
        <end position="471"/>
    </location>
</feature>
<feature type="transmembrane region" description="Helical" evidence="5">
    <location>
        <begin position="28"/>
        <end position="54"/>
    </location>
</feature>
<keyword evidence="5" id="KW-0812">Transmembrane</keyword>
<dbReference type="GO" id="GO:0003677">
    <property type="term" value="F:DNA binding"/>
    <property type="evidence" value="ECO:0007669"/>
    <property type="project" value="UniProtKB-KW"/>
</dbReference>
<evidence type="ECO:0000256" key="3">
    <source>
        <dbReference type="ARBA" id="ARBA00023163"/>
    </source>
</evidence>
<dbReference type="RefSeq" id="WP_154458245.1">
    <property type="nucleotide sequence ID" value="NZ_VUMV01000005.1"/>
</dbReference>
<keyword evidence="3" id="KW-0804">Transcription</keyword>
<dbReference type="GO" id="GO:0006355">
    <property type="term" value="P:regulation of DNA-templated transcription"/>
    <property type="evidence" value="ECO:0007669"/>
    <property type="project" value="InterPro"/>
</dbReference>